<dbReference type="PRINTS" id="PR00081">
    <property type="entry name" value="GDHRDH"/>
</dbReference>
<sequence length="329" mass="35737">MPSQYAAAYANPQGAGDARPTADQIIQDEGVAGQWKGRVILITGASAGIGIETARALAKTGATLYLAQRSPDKTKAALGDLLASGQAHLLHLEMESLESVRQCASEFLSKETKLHVLICNAGVMMTPEGRTVDGFETQIGVNHLAHFLLIQLLKDALIAASTPDFNSRLIILSSSAHRDGEVDFKNINLEGAYDPFKAYTASKTACVWTANHFERLYGSKGVHAWSVNPSVVRTSLGRFMGEENIAAAFENEEVVKENRSVPQGAAPTVWAATAKQLEGKPGQYVENCDIPGPWDRQTGHYGPGYCEWTYDEEKERRLWALSMQMVGLA</sequence>
<dbReference type="PANTHER" id="PTHR24320">
    <property type="entry name" value="RETINOL DEHYDROGENASE"/>
    <property type="match status" value="1"/>
</dbReference>
<evidence type="ECO:0000313" key="4">
    <source>
        <dbReference type="Proteomes" id="UP000325902"/>
    </source>
</evidence>
<keyword evidence="2" id="KW-0560">Oxidoreductase</keyword>
<evidence type="ECO:0000256" key="1">
    <source>
        <dbReference type="ARBA" id="ARBA00006484"/>
    </source>
</evidence>
<dbReference type="InterPro" id="IPR002347">
    <property type="entry name" value="SDR_fam"/>
</dbReference>
<gene>
    <name evidence="3" type="primary">RDH12_0</name>
    <name evidence="3" type="ORF">DBV05_g11588</name>
</gene>
<keyword evidence="4" id="KW-1185">Reference proteome</keyword>
<evidence type="ECO:0000256" key="2">
    <source>
        <dbReference type="ARBA" id="ARBA00023002"/>
    </source>
</evidence>
<reference evidence="3 4" key="1">
    <citation type="journal article" date="2019" name="Sci. Rep.">
        <title>A multi-omics analysis of the grapevine pathogen Lasiodiplodia theobromae reveals that temperature affects the expression of virulence- and pathogenicity-related genes.</title>
        <authorList>
            <person name="Felix C."/>
            <person name="Meneses R."/>
            <person name="Goncalves M.F.M."/>
            <person name="Tilleman L."/>
            <person name="Duarte A.S."/>
            <person name="Jorrin-Novo J.V."/>
            <person name="Van de Peer Y."/>
            <person name="Deforce D."/>
            <person name="Van Nieuwerburgh F."/>
            <person name="Esteves A.C."/>
            <person name="Alves A."/>
        </authorList>
    </citation>
    <scope>NUCLEOTIDE SEQUENCE [LARGE SCALE GENOMIC DNA]</scope>
    <source>
        <strain evidence="3 4">LA-SOL3</strain>
    </source>
</reference>
<dbReference type="InterPro" id="IPR036291">
    <property type="entry name" value="NAD(P)-bd_dom_sf"/>
</dbReference>
<dbReference type="PANTHER" id="PTHR24320:SF272">
    <property type="entry name" value="NAD(P)-BINDING ROSSMANN-FOLD SUPERFAMILY PROTEIN"/>
    <property type="match status" value="1"/>
</dbReference>
<dbReference type="AlphaFoldDB" id="A0A5N5CWJ9"/>
<protein>
    <submittedName>
        <fullName evidence="3">Retinol dehydrogenase 12</fullName>
    </submittedName>
</protein>
<evidence type="ECO:0000313" key="3">
    <source>
        <dbReference type="EMBL" id="KAB2569735.1"/>
    </source>
</evidence>
<proteinExistence type="inferred from homology"/>
<dbReference type="EMBL" id="VCHE01000171">
    <property type="protein sequence ID" value="KAB2569735.1"/>
    <property type="molecule type" value="Genomic_DNA"/>
</dbReference>
<comment type="similarity">
    <text evidence="1">Belongs to the short-chain dehydrogenases/reductases (SDR) family.</text>
</comment>
<dbReference type="Pfam" id="PF00106">
    <property type="entry name" value="adh_short"/>
    <property type="match status" value="1"/>
</dbReference>
<dbReference type="OrthoDB" id="191139at2759"/>
<comment type="caution">
    <text evidence="3">The sequence shown here is derived from an EMBL/GenBank/DDBJ whole genome shotgun (WGS) entry which is preliminary data.</text>
</comment>
<dbReference type="Gene3D" id="3.40.50.720">
    <property type="entry name" value="NAD(P)-binding Rossmann-like Domain"/>
    <property type="match status" value="1"/>
</dbReference>
<accession>A0A5N5CWJ9</accession>
<dbReference type="GO" id="GO:0016491">
    <property type="term" value="F:oxidoreductase activity"/>
    <property type="evidence" value="ECO:0007669"/>
    <property type="project" value="UniProtKB-KW"/>
</dbReference>
<dbReference type="SUPFAM" id="SSF51735">
    <property type="entry name" value="NAD(P)-binding Rossmann-fold domains"/>
    <property type="match status" value="1"/>
</dbReference>
<name>A0A5N5CWJ9_9PEZI</name>
<dbReference type="Proteomes" id="UP000325902">
    <property type="component" value="Unassembled WGS sequence"/>
</dbReference>
<organism evidence="3 4">
    <name type="scientific">Lasiodiplodia theobromae</name>
    <dbReference type="NCBI Taxonomy" id="45133"/>
    <lineage>
        <taxon>Eukaryota</taxon>
        <taxon>Fungi</taxon>
        <taxon>Dikarya</taxon>
        <taxon>Ascomycota</taxon>
        <taxon>Pezizomycotina</taxon>
        <taxon>Dothideomycetes</taxon>
        <taxon>Dothideomycetes incertae sedis</taxon>
        <taxon>Botryosphaeriales</taxon>
        <taxon>Botryosphaeriaceae</taxon>
        <taxon>Lasiodiplodia</taxon>
    </lineage>
</organism>